<name>A0AAJ4XLZ5_9BASI</name>
<evidence type="ECO:0000313" key="1">
    <source>
        <dbReference type="EMBL" id="SNX85025.1"/>
    </source>
</evidence>
<dbReference type="AlphaFoldDB" id="A0AAJ4XLZ5"/>
<gene>
    <name evidence="1" type="ORF">MEPE_03734</name>
</gene>
<protein>
    <submittedName>
        <fullName evidence="1">Uncharacterized protein</fullName>
    </submittedName>
</protein>
<dbReference type="EMBL" id="OAPG01000008">
    <property type="protein sequence ID" value="SNX85025.1"/>
    <property type="molecule type" value="Genomic_DNA"/>
</dbReference>
<dbReference type="Proteomes" id="UP001294444">
    <property type="component" value="Unassembled WGS sequence"/>
</dbReference>
<comment type="caution">
    <text evidence="1">The sequence shown here is derived from an EMBL/GenBank/DDBJ whole genome shotgun (WGS) entry which is preliminary data.</text>
</comment>
<organism evidence="1 2">
    <name type="scientific">Melanopsichium pennsylvanicum</name>
    <dbReference type="NCBI Taxonomy" id="63383"/>
    <lineage>
        <taxon>Eukaryota</taxon>
        <taxon>Fungi</taxon>
        <taxon>Dikarya</taxon>
        <taxon>Basidiomycota</taxon>
        <taxon>Ustilaginomycotina</taxon>
        <taxon>Ustilaginomycetes</taxon>
        <taxon>Ustilaginales</taxon>
        <taxon>Ustilaginaceae</taxon>
        <taxon>Melanopsichium</taxon>
    </lineage>
</organism>
<keyword evidence="2" id="KW-1185">Reference proteome</keyword>
<accession>A0AAJ4XLZ5</accession>
<reference evidence="1" key="1">
    <citation type="submission" date="2023-10" db="EMBL/GenBank/DDBJ databases">
        <authorList>
            <person name="Guldener U."/>
        </authorList>
    </citation>
    <scope>NUCLEOTIDE SEQUENCE</scope>
    <source>
        <strain evidence="1">Mp4</strain>
    </source>
</reference>
<proteinExistence type="predicted"/>
<sequence length="67" mass="7579">MTAHQYLKRRPERAWSQMSTHDCIADKVEPMSATGVHLDVPQPLSHVAQAGHLSVAWSDRGFYVYGR</sequence>
<evidence type="ECO:0000313" key="2">
    <source>
        <dbReference type="Proteomes" id="UP001294444"/>
    </source>
</evidence>